<evidence type="ECO:0000313" key="2">
    <source>
        <dbReference type="EMBL" id="SHF17845.1"/>
    </source>
</evidence>
<dbReference type="EMBL" id="FQVI01000015">
    <property type="protein sequence ID" value="SHF17845.1"/>
    <property type="molecule type" value="Genomic_DNA"/>
</dbReference>
<protein>
    <submittedName>
        <fullName evidence="2">Uncharacterized protein</fullName>
    </submittedName>
</protein>
<name>A0A1M4ZIP6_9CLOT</name>
<dbReference type="Proteomes" id="UP000184245">
    <property type="component" value="Unassembled WGS sequence"/>
</dbReference>
<dbReference type="STRING" id="1122155.SAMN02745158_02781"/>
<sequence>MKKKTEHIRENNSFNWNSLLQTGGLSFGWLGGYFYFKNRANGSASRVGLIFSAIGTILAIAGIMKVLVQIPISSLLYWEWSAFYIVSNIIIFSELIIPIVILFFCIRQKRT</sequence>
<dbReference type="RefSeq" id="WP_072852753.1">
    <property type="nucleotide sequence ID" value="NZ_FQVI01000015.1"/>
</dbReference>
<feature type="transmembrane region" description="Helical" evidence="1">
    <location>
        <begin position="48"/>
        <end position="70"/>
    </location>
</feature>
<keyword evidence="1" id="KW-1133">Transmembrane helix</keyword>
<gene>
    <name evidence="2" type="ORF">SAMN02745158_02781</name>
</gene>
<dbReference type="AlphaFoldDB" id="A0A1M4ZIP6"/>
<accession>A0A1M4ZIP6</accession>
<evidence type="ECO:0000256" key="1">
    <source>
        <dbReference type="SAM" id="Phobius"/>
    </source>
</evidence>
<keyword evidence="1" id="KW-0472">Membrane</keyword>
<keyword evidence="1" id="KW-0812">Transmembrane</keyword>
<reference evidence="2 3" key="1">
    <citation type="submission" date="2016-11" db="EMBL/GenBank/DDBJ databases">
        <authorList>
            <person name="Jaros S."/>
            <person name="Januszkiewicz K."/>
            <person name="Wedrychowicz H."/>
        </authorList>
    </citation>
    <scope>NUCLEOTIDE SEQUENCE [LARGE SCALE GENOMIC DNA]</scope>
    <source>
        <strain evidence="2 3">DSM 17459</strain>
    </source>
</reference>
<feature type="transmembrane region" description="Helical" evidence="1">
    <location>
        <begin position="82"/>
        <end position="106"/>
    </location>
</feature>
<keyword evidence="3" id="KW-1185">Reference proteome</keyword>
<proteinExistence type="predicted"/>
<evidence type="ECO:0000313" key="3">
    <source>
        <dbReference type="Proteomes" id="UP000184245"/>
    </source>
</evidence>
<organism evidence="2 3">
    <name type="scientific">Lactonifactor longoviformis DSM 17459</name>
    <dbReference type="NCBI Taxonomy" id="1122155"/>
    <lineage>
        <taxon>Bacteria</taxon>
        <taxon>Bacillati</taxon>
        <taxon>Bacillota</taxon>
        <taxon>Clostridia</taxon>
        <taxon>Eubacteriales</taxon>
        <taxon>Clostridiaceae</taxon>
        <taxon>Lactonifactor</taxon>
    </lineage>
</organism>